<keyword evidence="1" id="KW-0472">Membrane</keyword>
<name>A0AAU3I9S8_9ACTN</name>
<sequence>MPKKRRASMRERLVLLGCIAAFISNGSDALLEPNKIVRALSIFCLVVMALAVGTVFGRLQERRKFDSQGPQGAAPVPDISA</sequence>
<proteinExistence type="predicted"/>
<organism evidence="2">
    <name type="scientific">Streptomyces sp. NBC_01393</name>
    <dbReference type="NCBI Taxonomy" id="2903851"/>
    <lineage>
        <taxon>Bacteria</taxon>
        <taxon>Bacillati</taxon>
        <taxon>Actinomycetota</taxon>
        <taxon>Actinomycetes</taxon>
        <taxon>Kitasatosporales</taxon>
        <taxon>Streptomycetaceae</taxon>
        <taxon>Streptomyces</taxon>
    </lineage>
</organism>
<keyword evidence="1" id="KW-1133">Transmembrane helix</keyword>
<accession>A0AAU3I9S8</accession>
<evidence type="ECO:0000256" key="1">
    <source>
        <dbReference type="SAM" id="Phobius"/>
    </source>
</evidence>
<gene>
    <name evidence="2" type="ORF">OG699_38445</name>
</gene>
<feature type="transmembrane region" description="Helical" evidence="1">
    <location>
        <begin position="39"/>
        <end position="59"/>
    </location>
</feature>
<keyword evidence="1" id="KW-0812">Transmembrane</keyword>
<protein>
    <submittedName>
        <fullName evidence="2">Uncharacterized protein</fullName>
    </submittedName>
</protein>
<evidence type="ECO:0000313" key="2">
    <source>
        <dbReference type="EMBL" id="WTZ13337.1"/>
    </source>
</evidence>
<dbReference type="AlphaFoldDB" id="A0AAU3I9S8"/>
<dbReference type="EMBL" id="CP109546">
    <property type="protein sequence ID" value="WTZ13337.1"/>
    <property type="molecule type" value="Genomic_DNA"/>
</dbReference>
<reference evidence="2" key="1">
    <citation type="submission" date="2022-10" db="EMBL/GenBank/DDBJ databases">
        <title>The complete genomes of actinobacterial strains from the NBC collection.</title>
        <authorList>
            <person name="Joergensen T.S."/>
            <person name="Alvarez Arevalo M."/>
            <person name="Sterndorff E.B."/>
            <person name="Faurdal D."/>
            <person name="Vuksanovic O."/>
            <person name="Mourched A.-S."/>
            <person name="Charusanti P."/>
            <person name="Shaw S."/>
            <person name="Blin K."/>
            <person name="Weber T."/>
        </authorList>
    </citation>
    <scope>NUCLEOTIDE SEQUENCE</scope>
    <source>
        <strain evidence="2">NBC_01393</strain>
    </source>
</reference>